<gene>
    <name evidence="2" type="ORF">B0H16DRAFT_1460915</name>
</gene>
<feature type="region of interest" description="Disordered" evidence="1">
    <location>
        <begin position="523"/>
        <end position="547"/>
    </location>
</feature>
<evidence type="ECO:0000256" key="1">
    <source>
        <dbReference type="SAM" id="MobiDB-lite"/>
    </source>
</evidence>
<protein>
    <submittedName>
        <fullName evidence="2">Uncharacterized protein</fullName>
    </submittedName>
</protein>
<name>A0AAD7IT31_9AGAR</name>
<dbReference type="AlphaFoldDB" id="A0AAD7IT31"/>
<feature type="region of interest" description="Disordered" evidence="1">
    <location>
        <begin position="145"/>
        <end position="167"/>
    </location>
</feature>
<proteinExistence type="predicted"/>
<dbReference type="Proteomes" id="UP001215598">
    <property type="component" value="Unassembled WGS sequence"/>
</dbReference>
<evidence type="ECO:0000313" key="3">
    <source>
        <dbReference type="Proteomes" id="UP001215598"/>
    </source>
</evidence>
<reference evidence="2" key="1">
    <citation type="submission" date="2023-03" db="EMBL/GenBank/DDBJ databases">
        <title>Massive genome expansion in bonnet fungi (Mycena s.s.) driven by repeated elements and novel gene families across ecological guilds.</title>
        <authorList>
            <consortium name="Lawrence Berkeley National Laboratory"/>
            <person name="Harder C.B."/>
            <person name="Miyauchi S."/>
            <person name="Viragh M."/>
            <person name="Kuo A."/>
            <person name="Thoen E."/>
            <person name="Andreopoulos B."/>
            <person name="Lu D."/>
            <person name="Skrede I."/>
            <person name="Drula E."/>
            <person name="Henrissat B."/>
            <person name="Morin E."/>
            <person name="Kohler A."/>
            <person name="Barry K."/>
            <person name="LaButti K."/>
            <person name="Morin E."/>
            <person name="Salamov A."/>
            <person name="Lipzen A."/>
            <person name="Mereny Z."/>
            <person name="Hegedus B."/>
            <person name="Baldrian P."/>
            <person name="Stursova M."/>
            <person name="Weitz H."/>
            <person name="Taylor A."/>
            <person name="Grigoriev I.V."/>
            <person name="Nagy L.G."/>
            <person name="Martin F."/>
            <person name="Kauserud H."/>
        </authorList>
    </citation>
    <scope>NUCLEOTIDE SEQUENCE</scope>
    <source>
        <strain evidence="2">CBHHK182m</strain>
    </source>
</reference>
<evidence type="ECO:0000313" key="2">
    <source>
        <dbReference type="EMBL" id="KAJ7749885.1"/>
    </source>
</evidence>
<comment type="caution">
    <text evidence="2">The sequence shown here is derived from an EMBL/GenBank/DDBJ whole genome shotgun (WGS) entry which is preliminary data.</text>
</comment>
<sequence>MLKVNLSDSTEAIAPNHSRGIYTLWWREWAARGGGGAGDSLGDPTRRLGDILTLELCSGGGVKLLIVPEPRWRHQNSLPSTPAEQARAELRLSQTPSSPDLCLLSPARIAPPQLVFTGASVYLSPQSSPFTELLSSPVCWSPLPHPPTPGRIPKPESSAKPSAPTLQKRKLGDIMSVTIPDFSGDRLDTEKKITTVGFMRKCGLYFRHHEIGDMECMLLDVQGHLDPDSPEDQWFKNIASTDPRKANWIAFITAFEARFQIAAPPPKPAAQLQAALSGMQIGVEELAKGTILVNGARVAVMRDFAAHVNNLVTDANAGAEQGAALWLFYDVLEPWLRVAVGAIPANWDSMVTALIDVQIDAMCIVPATYQAQAPGTGLGEQWVWQWGVGVREVERWAAERRRAEVQRVEVREEEAGDFVLAGTIARRATDQAQYTQQRAEWETRNGNVPTATLDIALMGHPLTPGTENLATGECWDCGYRESPIHRGDCRGRTRVPTLEHRFRAVCGGWLLPSRNNAGVNVVEEEEEQQGVPWYEAGDANANTQQSF</sequence>
<feature type="compositionally biased region" description="Low complexity" evidence="1">
    <location>
        <begin position="155"/>
        <end position="164"/>
    </location>
</feature>
<keyword evidence="3" id="KW-1185">Reference proteome</keyword>
<organism evidence="2 3">
    <name type="scientific">Mycena metata</name>
    <dbReference type="NCBI Taxonomy" id="1033252"/>
    <lineage>
        <taxon>Eukaryota</taxon>
        <taxon>Fungi</taxon>
        <taxon>Dikarya</taxon>
        <taxon>Basidiomycota</taxon>
        <taxon>Agaricomycotina</taxon>
        <taxon>Agaricomycetes</taxon>
        <taxon>Agaricomycetidae</taxon>
        <taxon>Agaricales</taxon>
        <taxon>Marasmiineae</taxon>
        <taxon>Mycenaceae</taxon>
        <taxon>Mycena</taxon>
    </lineage>
</organism>
<dbReference type="EMBL" id="JARKIB010000067">
    <property type="protein sequence ID" value="KAJ7749885.1"/>
    <property type="molecule type" value="Genomic_DNA"/>
</dbReference>
<accession>A0AAD7IT31</accession>